<evidence type="ECO:0000313" key="2">
    <source>
        <dbReference type="EMBL" id="KAJ4406124.1"/>
    </source>
</evidence>
<accession>A0A9W9D8X9</accession>
<feature type="region of interest" description="Disordered" evidence="1">
    <location>
        <begin position="572"/>
        <end position="599"/>
    </location>
</feature>
<organism evidence="2 3">
    <name type="scientific">Didymella pomorum</name>
    <dbReference type="NCBI Taxonomy" id="749634"/>
    <lineage>
        <taxon>Eukaryota</taxon>
        <taxon>Fungi</taxon>
        <taxon>Dikarya</taxon>
        <taxon>Ascomycota</taxon>
        <taxon>Pezizomycotina</taxon>
        <taxon>Dothideomycetes</taxon>
        <taxon>Pleosporomycetidae</taxon>
        <taxon>Pleosporales</taxon>
        <taxon>Pleosporineae</taxon>
        <taxon>Didymellaceae</taxon>
        <taxon>Didymella</taxon>
    </lineage>
</organism>
<feature type="region of interest" description="Disordered" evidence="1">
    <location>
        <begin position="487"/>
        <end position="506"/>
    </location>
</feature>
<evidence type="ECO:0000256" key="1">
    <source>
        <dbReference type="SAM" id="MobiDB-lite"/>
    </source>
</evidence>
<comment type="caution">
    <text evidence="2">The sequence shown here is derived from an EMBL/GenBank/DDBJ whole genome shotgun (WGS) entry which is preliminary data.</text>
</comment>
<sequence>MALQRLNVRTKKSFPGLYFFDNSEAPPAKNTAVHIESSPRSDLTQTTEECDLEDFGAKLERCKAKDSPGKNSPSKHKKLFGSLRSLRSLTNLHSSPTKTKAKQPMTLRSESPVRHLDVCTTPLPVWHSLAILNFEQSPSDKPIFDLTMHHRSLSGSSLEVHHSSPMTVPGSARQGTPYNVFLPITDLPAGTIPDTPGPMQRAFNRDPANQLTCRSVSLTPFERYTPLTPVLTPLPGTKLSIGDTDPELVPLPPSANPSTVQLGGSAPSYFDISVDEHPQIDDTDVLNGLACLQLAEDCKSASSDHHGTSPHGLSAYSSVGRRGTVEEMRHQFEDPKPQDTVDTLGITQDRTQAHKRQQQARDLQETTQAPGVPQHHQVLPLRLEHQGGSLQDSFRRDSRNSEGFETCSGERSTATASEDSLHNRNSHQTCTSRSSSVYSDAQPPAIGKGSDHGDDAPPEFAYVVWDSPSEASAPKNIWGGTTSLYDGTGYGDDSGPSTPHEPNEGIHNIHLETSSAPLSVDGARSGNEMSNRPSSGEQPHHEPVRQFSLTAHGHGNGESLESIYRAYAYPLEDRTPSSSNCSAGGDVQRPATKKDEISS</sequence>
<gene>
    <name evidence="2" type="ORF">N0V91_004796</name>
</gene>
<evidence type="ECO:0000313" key="3">
    <source>
        <dbReference type="Proteomes" id="UP001140510"/>
    </source>
</evidence>
<feature type="region of interest" description="Disordered" evidence="1">
    <location>
        <begin position="90"/>
        <end position="109"/>
    </location>
</feature>
<feature type="compositionally biased region" description="Polar residues" evidence="1">
    <location>
        <begin position="527"/>
        <end position="537"/>
    </location>
</feature>
<name>A0A9W9D8X9_9PLEO</name>
<dbReference type="OrthoDB" id="498204at2759"/>
<dbReference type="AlphaFoldDB" id="A0A9W9D8X9"/>
<feature type="region of interest" description="Disordered" evidence="1">
    <location>
        <begin position="517"/>
        <end position="557"/>
    </location>
</feature>
<dbReference type="EMBL" id="JAPEVA010000029">
    <property type="protein sequence ID" value="KAJ4406124.1"/>
    <property type="molecule type" value="Genomic_DNA"/>
</dbReference>
<feature type="compositionally biased region" description="Polar residues" evidence="1">
    <location>
        <begin position="409"/>
        <end position="418"/>
    </location>
</feature>
<feature type="compositionally biased region" description="Basic and acidic residues" evidence="1">
    <location>
        <begin position="393"/>
        <end position="402"/>
    </location>
</feature>
<feature type="region of interest" description="Disordered" evidence="1">
    <location>
        <begin position="350"/>
        <end position="373"/>
    </location>
</feature>
<keyword evidence="3" id="KW-1185">Reference proteome</keyword>
<reference evidence="2" key="1">
    <citation type="submission" date="2022-10" db="EMBL/GenBank/DDBJ databases">
        <title>Tapping the CABI collections for fungal endophytes: first genome assemblies for Collariella, Neodidymelliopsis, Ascochyta clinopodiicola, Didymella pomorum, Didymosphaeria variabile, Neocosmospora piperis and Neocucurbitaria cava.</title>
        <authorList>
            <person name="Hill R."/>
        </authorList>
    </citation>
    <scope>NUCLEOTIDE SEQUENCE</scope>
    <source>
        <strain evidence="2">IMI 355091</strain>
    </source>
</reference>
<protein>
    <submittedName>
        <fullName evidence="2">Uncharacterized protein</fullName>
    </submittedName>
</protein>
<feature type="compositionally biased region" description="Polar residues" evidence="1">
    <location>
        <begin position="426"/>
        <end position="439"/>
    </location>
</feature>
<feature type="region of interest" description="Disordered" evidence="1">
    <location>
        <begin position="388"/>
        <end position="460"/>
    </location>
</feature>
<proteinExistence type="predicted"/>
<dbReference type="Proteomes" id="UP001140510">
    <property type="component" value="Unassembled WGS sequence"/>
</dbReference>